<proteinExistence type="predicted"/>
<comment type="caution">
    <text evidence="2">The sequence shown here is derived from an EMBL/GenBank/DDBJ whole genome shotgun (WGS) entry which is preliminary data.</text>
</comment>
<gene>
    <name evidence="2" type="ORF">CR513_19004</name>
</gene>
<dbReference type="OrthoDB" id="1731207at2759"/>
<organism evidence="2 3">
    <name type="scientific">Mucuna pruriens</name>
    <name type="common">Velvet bean</name>
    <name type="synonym">Dolichos pruriens</name>
    <dbReference type="NCBI Taxonomy" id="157652"/>
    <lineage>
        <taxon>Eukaryota</taxon>
        <taxon>Viridiplantae</taxon>
        <taxon>Streptophyta</taxon>
        <taxon>Embryophyta</taxon>
        <taxon>Tracheophyta</taxon>
        <taxon>Spermatophyta</taxon>
        <taxon>Magnoliopsida</taxon>
        <taxon>eudicotyledons</taxon>
        <taxon>Gunneridae</taxon>
        <taxon>Pentapetalae</taxon>
        <taxon>rosids</taxon>
        <taxon>fabids</taxon>
        <taxon>Fabales</taxon>
        <taxon>Fabaceae</taxon>
        <taxon>Papilionoideae</taxon>
        <taxon>50 kb inversion clade</taxon>
        <taxon>NPAAA clade</taxon>
        <taxon>indigoferoid/millettioid clade</taxon>
        <taxon>Phaseoleae</taxon>
        <taxon>Mucuna</taxon>
    </lineage>
</organism>
<evidence type="ECO:0000313" key="3">
    <source>
        <dbReference type="Proteomes" id="UP000257109"/>
    </source>
</evidence>
<protein>
    <recommendedName>
        <fullName evidence="1">Retrotransposon gag domain-containing protein</fullName>
    </recommendedName>
</protein>
<dbReference type="InterPro" id="IPR005162">
    <property type="entry name" value="Retrotrans_gag_dom"/>
</dbReference>
<evidence type="ECO:0000313" key="2">
    <source>
        <dbReference type="EMBL" id="RDX98152.1"/>
    </source>
</evidence>
<dbReference type="EMBL" id="QJKJ01003503">
    <property type="protein sequence ID" value="RDX98152.1"/>
    <property type="molecule type" value="Genomic_DNA"/>
</dbReference>
<sequence length="63" mass="7808">MKGLTMSPKESLGFHYRGIRRTSIESWKELKREIRERFVPLYYKRDLFVKLQKMYQCSRSFEE</sequence>
<evidence type="ECO:0000259" key="1">
    <source>
        <dbReference type="Pfam" id="PF03732"/>
    </source>
</evidence>
<dbReference type="AlphaFoldDB" id="A0A371H5Q3"/>
<keyword evidence="3" id="KW-1185">Reference proteome</keyword>
<reference evidence="2" key="1">
    <citation type="submission" date="2018-05" db="EMBL/GenBank/DDBJ databases">
        <title>Draft genome of Mucuna pruriens seed.</title>
        <authorList>
            <person name="Nnadi N.E."/>
            <person name="Vos R."/>
            <person name="Hasami M.H."/>
            <person name="Devisetty U.K."/>
            <person name="Aguiy J.C."/>
        </authorList>
    </citation>
    <scope>NUCLEOTIDE SEQUENCE [LARGE SCALE GENOMIC DNA]</scope>
    <source>
        <strain evidence="2">JCA_2017</strain>
    </source>
</reference>
<name>A0A371H5Q3_MUCPR</name>
<feature type="non-terminal residue" evidence="2">
    <location>
        <position position="1"/>
    </location>
</feature>
<feature type="domain" description="Retrotransposon gag" evidence="1">
    <location>
        <begin position="17"/>
        <end position="63"/>
    </location>
</feature>
<dbReference type="Proteomes" id="UP000257109">
    <property type="component" value="Unassembled WGS sequence"/>
</dbReference>
<accession>A0A371H5Q3</accession>
<dbReference type="Pfam" id="PF03732">
    <property type="entry name" value="Retrotrans_gag"/>
    <property type="match status" value="1"/>
</dbReference>